<feature type="compositionally biased region" description="Basic and acidic residues" evidence="3">
    <location>
        <begin position="509"/>
        <end position="518"/>
    </location>
</feature>
<dbReference type="InterPro" id="IPR000160">
    <property type="entry name" value="GGDEF_dom"/>
</dbReference>
<dbReference type="GO" id="GO:0007165">
    <property type="term" value="P:signal transduction"/>
    <property type="evidence" value="ECO:0007669"/>
    <property type="project" value="InterPro"/>
</dbReference>
<dbReference type="PROSITE" id="PS50885">
    <property type="entry name" value="HAMP"/>
    <property type="match status" value="1"/>
</dbReference>
<dbReference type="AlphaFoldDB" id="A0AAW9RCX9"/>
<comment type="caution">
    <text evidence="7">The sequence shown here is derived from an EMBL/GenBank/DDBJ whole genome shotgun (WGS) entry which is preliminary data.</text>
</comment>
<evidence type="ECO:0000259" key="6">
    <source>
        <dbReference type="PROSITE" id="PS50887"/>
    </source>
</evidence>
<dbReference type="SUPFAM" id="SSF55073">
    <property type="entry name" value="Nucleotide cyclase"/>
    <property type="match status" value="1"/>
</dbReference>
<evidence type="ECO:0000256" key="3">
    <source>
        <dbReference type="SAM" id="MobiDB-lite"/>
    </source>
</evidence>
<dbReference type="SUPFAM" id="SSF158472">
    <property type="entry name" value="HAMP domain-like"/>
    <property type="match status" value="1"/>
</dbReference>
<dbReference type="Pfam" id="PF00990">
    <property type="entry name" value="GGDEF"/>
    <property type="match status" value="1"/>
</dbReference>
<reference evidence="7 8" key="1">
    <citation type="submission" date="2024-02" db="EMBL/GenBank/DDBJ databases">
        <title>Genome analysis and characterization of Microbaculum marinisediminis sp. nov., isolated from marine sediment.</title>
        <authorList>
            <person name="Du Z.-J."/>
            <person name="Ye Y.-Q."/>
            <person name="Zhang Z.-R."/>
            <person name="Yuan S.-M."/>
            <person name="Zhang X.-Y."/>
        </authorList>
    </citation>
    <scope>NUCLEOTIDE SEQUENCE [LARGE SCALE GENOMIC DNA]</scope>
    <source>
        <strain evidence="7 8">SDUM1044001</strain>
    </source>
</reference>
<dbReference type="Proteomes" id="UP001378188">
    <property type="component" value="Unassembled WGS sequence"/>
</dbReference>
<dbReference type="Gene3D" id="6.10.340.10">
    <property type="match status" value="1"/>
</dbReference>
<dbReference type="PROSITE" id="PS50887">
    <property type="entry name" value="GGDEF"/>
    <property type="match status" value="1"/>
</dbReference>
<organism evidence="7 8">
    <name type="scientific">Microbaculum marinum</name>
    <dbReference type="NCBI Taxonomy" id="1764581"/>
    <lineage>
        <taxon>Bacteria</taxon>
        <taxon>Pseudomonadati</taxon>
        <taxon>Pseudomonadota</taxon>
        <taxon>Alphaproteobacteria</taxon>
        <taxon>Hyphomicrobiales</taxon>
        <taxon>Tepidamorphaceae</taxon>
        <taxon>Microbaculum</taxon>
    </lineage>
</organism>
<dbReference type="Gene3D" id="3.30.70.270">
    <property type="match status" value="1"/>
</dbReference>
<proteinExistence type="predicted"/>
<dbReference type="FunFam" id="3.30.70.270:FF:000001">
    <property type="entry name" value="Diguanylate cyclase domain protein"/>
    <property type="match status" value="1"/>
</dbReference>
<dbReference type="GO" id="GO:0052621">
    <property type="term" value="F:diguanylate cyclase activity"/>
    <property type="evidence" value="ECO:0007669"/>
    <property type="project" value="UniProtKB-EC"/>
</dbReference>
<dbReference type="Pfam" id="PF00672">
    <property type="entry name" value="HAMP"/>
    <property type="match status" value="1"/>
</dbReference>
<keyword evidence="4" id="KW-0812">Transmembrane</keyword>
<comment type="catalytic activity">
    <reaction evidence="2">
        <text>2 GTP = 3',3'-c-di-GMP + 2 diphosphate</text>
        <dbReference type="Rhea" id="RHEA:24898"/>
        <dbReference type="ChEBI" id="CHEBI:33019"/>
        <dbReference type="ChEBI" id="CHEBI:37565"/>
        <dbReference type="ChEBI" id="CHEBI:58805"/>
        <dbReference type="EC" id="2.7.7.65"/>
    </reaction>
</comment>
<name>A0AAW9RCX9_9HYPH</name>
<sequence length="532" mass="58619">MISGFRTRLMALLLLAVAPVFGVQFWEIWQQRENALAEAKERAVFLARQAAIRQADLIGDTRALLNIVKSIPAIRDFEGPDCETYLRGIADARPWIQNMGIADADGIIRCSVTPDGVGISIADRTYYRRAVSRHTFVVSDVLIGRVSRRPTVVAALPSQESGRTVMYLATLKLSWIEDLAVRVAADLNGDIFVVDLTGQMLASHIRFGVNASIRETGNILNELASDREGLAIFAPDQGNAILFGYATIPDTTARIFVGIPYATILNSVHLQTRNGLRDLAIAFVVILVLAWVGGEILLIGPIRSLDVTTRKIAGGDYGTRADESRGPAEFRRLGQTFNRMVSRLETLADADPLTGLANRRQLDRRLGQLWKQKPNTPVAIAMIDVDHFKHFNDHYGHLRGDECLRTLAAVIRSRARRADDLAARYGGEEFTLVVPGMSGEEMSRHCENLRATIEGLAIQRPEGAGPVTVSIGIVSTTPSETPDINRAIRKADEALYAAKGAGRNRVYTHEEREPEHAQLSHWPPTPRLQALD</sequence>
<dbReference type="CDD" id="cd12914">
    <property type="entry name" value="PDC1_DGC_like"/>
    <property type="match status" value="1"/>
</dbReference>
<dbReference type="InterPro" id="IPR050469">
    <property type="entry name" value="Diguanylate_Cyclase"/>
</dbReference>
<dbReference type="GO" id="GO:1902201">
    <property type="term" value="P:negative regulation of bacterial-type flagellum-dependent cell motility"/>
    <property type="evidence" value="ECO:0007669"/>
    <property type="project" value="TreeGrafter"/>
</dbReference>
<keyword evidence="8" id="KW-1185">Reference proteome</keyword>
<gene>
    <name evidence="7" type="ORF">V3328_08375</name>
</gene>
<evidence type="ECO:0000256" key="1">
    <source>
        <dbReference type="ARBA" id="ARBA00012528"/>
    </source>
</evidence>
<evidence type="ECO:0000313" key="7">
    <source>
        <dbReference type="EMBL" id="MEJ8571484.1"/>
    </source>
</evidence>
<dbReference type="CDD" id="cd18774">
    <property type="entry name" value="PDC2_HK_sensor"/>
    <property type="match status" value="1"/>
</dbReference>
<evidence type="ECO:0000256" key="2">
    <source>
        <dbReference type="ARBA" id="ARBA00034247"/>
    </source>
</evidence>
<dbReference type="InterPro" id="IPR003660">
    <property type="entry name" value="HAMP_dom"/>
</dbReference>
<feature type="domain" description="GGDEF" evidence="6">
    <location>
        <begin position="376"/>
        <end position="511"/>
    </location>
</feature>
<dbReference type="PANTHER" id="PTHR45138">
    <property type="entry name" value="REGULATORY COMPONENTS OF SENSORY TRANSDUCTION SYSTEM"/>
    <property type="match status" value="1"/>
</dbReference>
<dbReference type="Gene3D" id="3.30.450.20">
    <property type="entry name" value="PAS domain"/>
    <property type="match status" value="1"/>
</dbReference>
<feature type="transmembrane region" description="Helical" evidence="4">
    <location>
        <begin position="279"/>
        <end position="302"/>
    </location>
</feature>
<dbReference type="CDD" id="cd01949">
    <property type="entry name" value="GGDEF"/>
    <property type="match status" value="1"/>
</dbReference>
<keyword evidence="7" id="KW-0808">Transferase</keyword>
<dbReference type="EC" id="2.7.7.65" evidence="1"/>
<evidence type="ECO:0000256" key="4">
    <source>
        <dbReference type="SAM" id="Phobius"/>
    </source>
</evidence>
<feature type="domain" description="HAMP" evidence="5">
    <location>
        <begin position="296"/>
        <end position="349"/>
    </location>
</feature>
<evidence type="ECO:0000259" key="5">
    <source>
        <dbReference type="PROSITE" id="PS50885"/>
    </source>
</evidence>
<feature type="region of interest" description="Disordered" evidence="3">
    <location>
        <begin position="509"/>
        <end position="532"/>
    </location>
</feature>
<dbReference type="InterPro" id="IPR043128">
    <property type="entry name" value="Rev_trsase/Diguanyl_cyclase"/>
</dbReference>
<evidence type="ECO:0000313" key="8">
    <source>
        <dbReference type="Proteomes" id="UP001378188"/>
    </source>
</evidence>
<keyword evidence="4" id="KW-1133">Transmembrane helix</keyword>
<dbReference type="PANTHER" id="PTHR45138:SF9">
    <property type="entry name" value="DIGUANYLATE CYCLASE DGCM-RELATED"/>
    <property type="match status" value="1"/>
</dbReference>
<accession>A0AAW9RCX9</accession>
<dbReference type="GO" id="GO:0043709">
    <property type="term" value="P:cell adhesion involved in single-species biofilm formation"/>
    <property type="evidence" value="ECO:0007669"/>
    <property type="project" value="TreeGrafter"/>
</dbReference>
<dbReference type="CDD" id="cd06225">
    <property type="entry name" value="HAMP"/>
    <property type="match status" value="1"/>
</dbReference>
<dbReference type="SMART" id="SM00304">
    <property type="entry name" value="HAMP"/>
    <property type="match status" value="1"/>
</dbReference>
<dbReference type="SMART" id="SM00267">
    <property type="entry name" value="GGDEF"/>
    <property type="match status" value="1"/>
</dbReference>
<dbReference type="InterPro" id="IPR029787">
    <property type="entry name" value="Nucleotide_cyclase"/>
</dbReference>
<keyword evidence="4" id="KW-0472">Membrane</keyword>
<dbReference type="RefSeq" id="WP_340329185.1">
    <property type="nucleotide sequence ID" value="NZ_JAZHOF010000003.1"/>
</dbReference>
<keyword evidence="7" id="KW-0548">Nucleotidyltransferase</keyword>
<protein>
    <recommendedName>
        <fullName evidence="1">diguanylate cyclase</fullName>
        <ecNumber evidence="1">2.7.7.65</ecNumber>
    </recommendedName>
</protein>
<dbReference type="GO" id="GO:0005886">
    <property type="term" value="C:plasma membrane"/>
    <property type="evidence" value="ECO:0007669"/>
    <property type="project" value="TreeGrafter"/>
</dbReference>
<dbReference type="NCBIfam" id="TIGR00254">
    <property type="entry name" value="GGDEF"/>
    <property type="match status" value="1"/>
</dbReference>
<dbReference type="EMBL" id="JAZHOF010000003">
    <property type="protein sequence ID" value="MEJ8571484.1"/>
    <property type="molecule type" value="Genomic_DNA"/>
</dbReference>